<accession>A0A7J6WT07</accession>
<dbReference type="Pfam" id="PF08646">
    <property type="entry name" value="Rep_fac-A_C"/>
    <property type="match status" value="1"/>
</dbReference>
<dbReference type="Gene3D" id="2.40.50.140">
    <property type="entry name" value="Nucleic acid-binding proteins"/>
    <property type="match status" value="2"/>
</dbReference>
<feature type="domain" description="Replication protein A 70 kDa DNA-binding subunit B/D first OB fold" evidence="6">
    <location>
        <begin position="9"/>
        <end position="105"/>
    </location>
</feature>
<reference evidence="8 9" key="1">
    <citation type="submission" date="2020-06" db="EMBL/GenBank/DDBJ databases">
        <title>Transcriptomic and genomic resources for Thalictrum thalictroides and T. hernandezii: Facilitating candidate gene discovery in an emerging model plant lineage.</title>
        <authorList>
            <person name="Arias T."/>
            <person name="Riano-Pachon D.M."/>
            <person name="Di Stilio V.S."/>
        </authorList>
    </citation>
    <scope>NUCLEOTIDE SEQUENCE [LARGE SCALE GENOMIC DNA]</scope>
    <source>
        <strain evidence="9">cv. WT478/WT964</strain>
        <tissue evidence="8">Leaves</tissue>
    </source>
</reference>
<comment type="similarity">
    <text evidence="1">Belongs to the replication factor A protein 1 family.</text>
</comment>
<feature type="domain" description="Replication factor A C-terminal" evidence="7">
    <location>
        <begin position="204"/>
        <end position="340"/>
    </location>
</feature>
<dbReference type="EMBL" id="JABWDY010010632">
    <property type="protein sequence ID" value="KAF5200541.1"/>
    <property type="molecule type" value="Genomic_DNA"/>
</dbReference>
<gene>
    <name evidence="8" type="ORF">FRX31_009872</name>
</gene>
<comment type="caution">
    <text evidence="8">The sequence shown here is derived from an EMBL/GenBank/DDBJ whole genome shotgun (WGS) entry which is preliminary data.</text>
</comment>
<dbReference type="OrthoDB" id="1750540at2759"/>
<dbReference type="CDD" id="cd04476">
    <property type="entry name" value="RPA1_DBD_C"/>
    <property type="match status" value="1"/>
</dbReference>
<evidence type="ECO:0000256" key="2">
    <source>
        <dbReference type="ARBA" id="ARBA00022723"/>
    </source>
</evidence>
<protein>
    <submittedName>
        <fullName evidence="8">Uncharacterized protein</fullName>
    </submittedName>
</protein>
<dbReference type="InterPro" id="IPR012340">
    <property type="entry name" value="NA-bd_OB-fold"/>
</dbReference>
<evidence type="ECO:0000256" key="1">
    <source>
        <dbReference type="ARBA" id="ARBA00005690"/>
    </source>
</evidence>
<keyword evidence="5" id="KW-0238">DNA-binding</keyword>
<organism evidence="8 9">
    <name type="scientific">Thalictrum thalictroides</name>
    <name type="common">Rue-anemone</name>
    <name type="synonym">Anemone thalictroides</name>
    <dbReference type="NCBI Taxonomy" id="46969"/>
    <lineage>
        <taxon>Eukaryota</taxon>
        <taxon>Viridiplantae</taxon>
        <taxon>Streptophyta</taxon>
        <taxon>Embryophyta</taxon>
        <taxon>Tracheophyta</taxon>
        <taxon>Spermatophyta</taxon>
        <taxon>Magnoliopsida</taxon>
        <taxon>Ranunculales</taxon>
        <taxon>Ranunculaceae</taxon>
        <taxon>Thalictroideae</taxon>
        <taxon>Thalictrum</taxon>
    </lineage>
</organism>
<dbReference type="InterPro" id="IPR047192">
    <property type="entry name" value="Euk_RPA1_DBD_C"/>
</dbReference>
<evidence type="ECO:0000313" key="8">
    <source>
        <dbReference type="EMBL" id="KAF5200541.1"/>
    </source>
</evidence>
<dbReference type="GO" id="GO:0003677">
    <property type="term" value="F:DNA binding"/>
    <property type="evidence" value="ECO:0007669"/>
    <property type="project" value="UniProtKB-KW"/>
</dbReference>
<name>A0A7J6WT07_THATH</name>
<keyword evidence="3" id="KW-0863">Zinc-finger</keyword>
<evidence type="ECO:0000256" key="5">
    <source>
        <dbReference type="ARBA" id="ARBA00023125"/>
    </source>
</evidence>
<dbReference type="InterPro" id="IPR003871">
    <property type="entry name" value="RFA1B/D_OB_1st"/>
</dbReference>
<keyword evidence="4" id="KW-0862">Zinc</keyword>
<evidence type="ECO:0000256" key="4">
    <source>
        <dbReference type="ARBA" id="ARBA00022833"/>
    </source>
</evidence>
<evidence type="ECO:0000259" key="6">
    <source>
        <dbReference type="Pfam" id="PF02721"/>
    </source>
</evidence>
<dbReference type="InterPro" id="IPR013955">
    <property type="entry name" value="Rep_factor-A_C"/>
</dbReference>
<keyword evidence="9" id="KW-1185">Reference proteome</keyword>
<dbReference type="Pfam" id="PF02721">
    <property type="entry name" value="DUF223"/>
    <property type="match status" value="1"/>
</dbReference>
<dbReference type="PANTHER" id="PTHR47165:SF4">
    <property type="entry name" value="OS03G0429900 PROTEIN"/>
    <property type="match status" value="1"/>
</dbReference>
<dbReference type="PANTHER" id="PTHR47165">
    <property type="entry name" value="OS03G0429900 PROTEIN"/>
    <property type="match status" value="1"/>
</dbReference>
<sequence>MDRLIDIRIRDIKGQNFNWRITARIMSVWKQVDEKTKKTTNLDMILIDEHGDKIHAKVNSGDIDDFKENIIQGKIITLNRFKTWNITRGPRVTNQTRIIYIQQYTKLAIVEEENEKIPMFNFEFTEFSEVPFYCEEENKEIYIGICHVQSTYATRILLDQEIPEVTDFKLRMEGIASANNDNIRTISQIFDMVDEGVELEKDVFKCTAKIMEVFYKTEWHYLACKKCRRKIEITDEEEYFCKKCDKVVEEAMELYKLGMDIEDGKSIMMVTGFDEVIKNIFDLSVYEMLNINQQDNGEKKLKSIFDQLIGKTTSFHIKIKEYNLKTEDTYSMSVIKIEEIPELKPTTTTLEVFTLQFQTPKGKGQLLSLEQVSSADELKEWIVNLVKPAAVQLGLSSNQGEKFIDKAFLDVGCRNLGDQNLDTVNEDERERSNYKNANAILGETLVDHDV</sequence>
<proteinExistence type="inferred from homology"/>
<evidence type="ECO:0000256" key="3">
    <source>
        <dbReference type="ARBA" id="ARBA00022771"/>
    </source>
</evidence>
<evidence type="ECO:0000313" key="9">
    <source>
        <dbReference type="Proteomes" id="UP000554482"/>
    </source>
</evidence>
<keyword evidence="2" id="KW-0479">Metal-binding</keyword>
<dbReference type="AlphaFoldDB" id="A0A7J6WT07"/>
<dbReference type="SUPFAM" id="SSF50249">
    <property type="entry name" value="Nucleic acid-binding proteins"/>
    <property type="match status" value="2"/>
</dbReference>
<dbReference type="GO" id="GO:0008270">
    <property type="term" value="F:zinc ion binding"/>
    <property type="evidence" value="ECO:0007669"/>
    <property type="project" value="UniProtKB-KW"/>
</dbReference>
<evidence type="ECO:0000259" key="7">
    <source>
        <dbReference type="Pfam" id="PF08646"/>
    </source>
</evidence>
<dbReference type="Proteomes" id="UP000554482">
    <property type="component" value="Unassembled WGS sequence"/>
</dbReference>